<reference evidence="6" key="1">
    <citation type="journal article" date="2014" name="Front. Microbiol.">
        <title>High frequency of phylogenetically diverse reductive dehalogenase-homologous genes in deep subseafloor sedimentary metagenomes.</title>
        <authorList>
            <person name="Kawai M."/>
            <person name="Futagami T."/>
            <person name="Toyoda A."/>
            <person name="Takaki Y."/>
            <person name="Nishi S."/>
            <person name="Hori S."/>
            <person name="Arai W."/>
            <person name="Tsubouchi T."/>
            <person name="Morono Y."/>
            <person name="Uchiyama I."/>
            <person name="Ito T."/>
            <person name="Fujiyama A."/>
            <person name="Inagaki F."/>
            <person name="Takami H."/>
        </authorList>
    </citation>
    <scope>NUCLEOTIDE SEQUENCE</scope>
    <source>
        <strain evidence="6">Expedition CK06-06</strain>
    </source>
</reference>
<gene>
    <name evidence="6" type="ORF">S01H1_79632</name>
</gene>
<feature type="non-terminal residue" evidence="6">
    <location>
        <position position="1"/>
    </location>
</feature>
<dbReference type="EMBL" id="BARS01053705">
    <property type="protein sequence ID" value="GAG53083.1"/>
    <property type="molecule type" value="Genomic_DNA"/>
</dbReference>
<sequence length="83" mass="9372">TAQAMTSAEAIKRELLEQFRRPVLWQRSVEYMIENGVTTFVEIGPGRVLTALIRRIDGNANTKNIDDAPSIRKEAECGHRSDE</sequence>
<evidence type="ECO:0000256" key="2">
    <source>
        <dbReference type="ARBA" id="ARBA00022679"/>
    </source>
</evidence>
<feature type="region of interest" description="Disordered" evidence="5">
    <location>
        <begin position="63"/>
        <end position="83"/>
    </location>
</feature>
<dbReference type="GO" id="GO:0005829">
    <property type="term" value="C:cytosol"/>
    <property type="evidence" value="ECO:0007669"/>
    <property type="project" value="TreeGrafter"/>
</dbReference>
<evidence type="ECO:0000256" key="4">
    <source>
        <dbReference type="ARBA" id="ARBA00048462"/>
    </source>
</evidence>
<evidence type="ECO:0000256" key="1">
    <source>
        <dbReference type="ARBA" id="ARBA00013258"/>
    </source>
</evidence>
<dbReference type="PANTHER" id="PTHR42681">
    <property type="entry name" value="MALONYL-COA-ACYL CARRIER PROTEIN TRANSACYLASE, MITOCHONDRIAL"/>
    <property type="match status" value="1"/>
</dbReference>
<dbReference type="InterPro" id="IPR016035">
    <property type="entry name" value="Acyl_Trfase/lysoPLipase"/>
</dbReference>
<dbReference type="SUPFAM" id="SSF52151">
    <property type="entry name" value="FabD/lysophospholipase-like"/>
    <property type="match status" value="1"/>
</dbReference>
<dbReference type="EC" id="2.3.1.39" evidence="1"/>
<evidence type="ECO:0000313" key="6">
    <source>
        <dbReference type="EMBL" id="GAG53083.1"/>
    </source>
</evidence>
<protein>
    <recommendedName>
        <fullName evidence="1">[acyl-carrier-protein] S-malonyltransferase</fullName>
        <ecNumber evidence="1">2.3.1.39</ecNumber>
    </recommendedName>
</protein>
<evidence type="ECO:0000256" key="5">
    <source>
        <dbReference type="SAM" id="MobiDB-lite"/>
    </source>
</evidence>
<keyword evidence="2" id="KW-0808">Transferase</keyword>
<accession>X0YXU0</accession>
<keyword evidence="3" id="KW-0012">Acyltransferase</keyword>
<dbReference type="InterPro" id="IPR050858">
    <property type="entry name" value="Mal-CoA-ACP_Trans/PKS_FabD"/>
</dbReference>
<dbReference type="Gene3D" id="3.40.366.10">
    <property type="entry name" value="Malonyl-Coenzyme A Acyl Carrier Protein, domain 2"/>
    <property type="match status" value="1"/>
</dbReference>
<comment type="catalytic activity">
    <reaction evidence="4">
        <text>holo-[ACP] + malonyl-CoA = malonyl-[ACP] + CoA</text>
        <dbReference type="Rhea" id="RHEA:41792"/>
        <dbReference type="Rhea" id="RHEA-COMP:9623"/>
        <dbReference type="Rhea" id="RHEA-COMP:9685"/>
        <dbReference type="ChEBI" id="CHEBI:57287"/>
        <dbReference type="ChEBI" id="CHEBI:57384"/>
        <dbReference type="ChEBI" id="CHEBI:64479"/>
        <dbReference type="ChEBI" id="CHEBI:78449"/>
        <dbReference type="EC" id="2.3.1.39"/>
    </reaction>
</comment>
<feature type="compositionally biased region" description="Basic and acidic residues" evidence="5">
    <location>
        <begin position="64"/>
        <end position="83"/>
    </location>
</feature>
<proteinExistence type="predicted"/>
<comment type="caution">
    <text evidence="6">The sequence shown here is derived from an EMBL/GenBank/DDBJ whole genome shotgun (WGS) entry which is preliminary data.</text>
</comment>
<dbReference type="GO" id="GO:0004314">
    <property type="term" value="F:[acyl-carrier-protein] S-malonyltransferase activity"/>
    <property type="evidence" value="ECO:0007669"/>
    <property type="project" value="UniProtKB-EC"/>
</dbReference>
<dbReference type="InterPro" id="IPR001227">
    <property type="entry name" value="Ac_transferase_dom_sf"/>
</dbReference>
<evidence type="ECO:0000256" key="3">
    <source>
        <dbReference type="ARBA" id="ARBA00023315"/>
    </source>
</evidence>
<dbReference type="GO" id="GO:0006633">
    <property type="term" value="P:fatty acid biosynthetic process"/>
    <property type="evidence" value="ECO:0007669"/>
    <property type="project" value="TreeGrafter"/>
</dbReference>
<dbReference type="PANTHER" id="PTHR42681:SF1">
    <property type="entry name" value="MALONYL-COA-ACYL CARRIER PROTEIN TRANSACYLASE, MITOCHONDRIAL"/>
    <property type="match status" value="1"/>
</dbReference>
<dbReference type="AlphaFoldDB" id="X0YXU0"/>
<organism evidence="6">
    <name type="scientific">marine sediment metagenome</name>
    <dbReference type="NCBI Taxonomy" id="412755"/>
    <lineage>
        <taxon>unclassified sequences</taxon>
        <taxon>metagenomes</taxon>
        <taxon>ecological metagenomes</taxon>
    </lineage>
</organism>
<name>X0YXU0_9ZZZZ</name>